<dbReference type="InterPro" id="IPR019039">
    <property type="entry name" value="T4-Rnl1-like_N"/>
</dbReference>
<dbReference type="PANTHER" id="PTHR32004:SF1">
    <property type="entry name" value="TRNA LIGASE"/>
    <property type="match status" value="1"/>
</dbReference>
<dbReference type="Pfam" id="PF08302">
    <property type="entry name" value="tRNA_lig_CPD"/>
    <property type="match status" value="1"/>
</dbReference>
<name>A0A8H2XDF4_9AGAM</name>
<reference evidence="5" key="1">
    <citation type="submission" date="2021-01" db="EMBL/GenBank/DDBJ databases">
        <authorList>
            <person name="Kaushik A."/>
        </authorList>
    </citation>
    <scope>NUCLEOTIDE SEQUENCE</scope>
    <source>
        <strain evidence="5">AG6-10EEA</strain>
    </source>
</reference>
<evidence type="ECO:0000313" key="5">
    <source>
        <dbReference type="EMBL" id="CAE6422371.1"/>
    </source>
</evidence>
<evidence type="ECO:0008006" key="7">
    <source>
        <dbReference type="Google" id="ProtNLM"/>
    </source>
</evidence>
<feature type="domain" description="T4 RNA ligase 1-like N-terminal" evidence="4">
    <location>
        <begin position="97"/>
        <end position="368"/>
    </location>
</feature>
<dbReference type="GO" id="GO:0005524">
    <property type="term" value="F:ATP binding"/>
    <property type="evidence" value="ECO:0007669"/>
    <property type="project" value="InterPro"/>
</dbReference>
<evidence type="ECO:0000259" key="4">
    <source>
        <dbReference type="Pfam" id="PF09511"/>
    </source>
</evidence>
<dbReference type="PANTHER" id="PTHR32004">
    <property type="entry name" value="TRNA LIGASE"/>
    <property type="match status" value="1"/>
</dbReference>
<feature type="domain" description="tRNA ligase kinase" evidence="3">
    <location>
        <begin position="472"/>
        <end position="617"/>
    </location>
</feature>
<dbReference type="InterPro" id="IPR015965">
    <property type="entry name" value="tRNA_lig_PDEase"/>
</dbReference>
<accession>A0A8H2XDF4</accession>
<sequence>MAPSRYSGLETEGTQEDDVDDVDISKLQISAAVDETILPARPDDSALIRQLRSLAKKQPKLIRGKKYAVPGQSIELTSWKMTEWMYTKSPCPFPTLARGLFTRWIPARGHENDPEGAPGAGKDQIVVRGYDKFFNMNEVKWNTWEALEIHTTSPYTLSLKSNGCIIFMAALTPTELIVTSKHALGEIEGASVSHAQRGEEWLEKHLKNVGKTKEEFAKTLFERNLTAVAELCDDSFEEHVLPYSQEMTGLHLHGLNERRVEFSTLGNDEVVAFAREWGFITTAAITLNTIEEVKKFTDKVAKEGKWRGEAVEGFVVRTKVSDRPPQLVQAYRGTRGERIADKKEQSTPPPYDPGSTFFFKIKFEEPYLMYREWREITKKMLAADNKGQLRGFKPSAYILRRPETRAYSHWIEDQICHNPSSLKGFSEGHGIIAARERFLQWCKTPEGEAILQKENAKPGGGDSRYKGTHKTIIMPVAIPGSGKTAVALALKYLYGFGHTQSDDVKQKKTGPQFVRNVVGLFENHDIVFADRNNHVRHLRDSLKEEFKGKYGDKGHIIALQWVFNDTPQKIRDICASRIEIRGENHQTLHADSEDTHRGVIAQFFSSFDEVQAEEVDDIVDMEYTDTLEQSVKRAISGLAPILDLSIPDDDKIDEACATARSYTTKSTITKKTASKPPRFFALVPSIEIEKLIGDKFDGPHVPDSGKQMWTNLLNRERVVDRPHITLLHVKEKHNSEEFWERCLALRKSAGEVEPTFRAALDHVVWNGNVMALSVSKVEMHQDFDEEHRKLAKAVVEKIPERITKRLHLTIGTREDSIDPFEAASMVSEWRNGTNDDIYGIALGETLLVNGNMDESGSGSNPRPDPDSMDVDSEYGGLIFKYLRPADLLSLARCKPFRTRLMGRKEDFQSIWCAAMENVRNLPPCPRGFSEPQYLSVLFSNFCTNCGNSKKSRIDATLLVRLCNPCESERLVLLVSAAVPISIREFLHKSNVFGKKRGQLLPDARVLKSDVDRVVKALDEAERTGNEHLLTELKKEMEEAVSERKAPDSQQSKNIIRALVICENDVDWEREEIQRKRRLEIERRCIEDLNIEREHLQFACSWDSPMRKAYYKLIDIPNPLSDREWGEIRPKLERLFRTTRGAQPAKGLGDERSQSSYQERLGCREPLILEVDPVMDGLYHAEGIEILG</sequence>
<dbReference type="InterPro" id="IPR015966">
    <property type="entry name" value="tRNA_lig_kin_fungi"/>
</dbReference>
<evidence type="ECO:0000259" key="3">
    <source>
        <dbReference type="Pfam" id="PF08303"/>
    </source>
</evidence>
<evidence type="ECO:0000256" key="1">
    <source>
        <dbReference type="SAM" id="MobiDB-lite"/>
    </source>
</evidence>
<dbReference type="InterPro" id="IPR027417">
    <property type="entry name" value="P-loop_NTPase"/>
</dbReference>
<dbReference type="Proteomes" id="UP000663853">
    <property type="component" value="Unassembled WGS sequence"/>
</dbReference>
<dbReference type="GO" id="GO:0006388">
    <property type="term" value="P:tRNA splicing, via endonucleolytic cleavage and ligation"/>
    <property type="evidence" value="ECO:0007669"/>
    <property type="project" value="InterPro"/>
</dbReference>
<protein>
    <recommendedName>
        <fullName evidence="7">tRNA ligase</fullName>
    </recommendedName>
</protein>
<dbReference type="SUPFAM" id="SSF52540">
    <property type="entry name" value="P-loop containing nucleoside triphosphate hydrolases"/>
    <property type="match status" value="1"/>
</dbReference>
<organism evidence="5 6">
    <name type="scientific">Rhizoctonia solani</name>
    <dbReference type="NCBI Taxonomy" id="456999"/>
    <lineage>
        <taxon>Eukaryota</taxon>
        <taxon>Fungi</taxon>
        <taxon>Dikarya</taxon>
        <taxon>Basidiomycota</taxon>
        <taxon>Agaricomycotina</taxon>
        <taxon>Agaricomycetes</taxon>
        <taxon>Cantharellales</taxon>
        <taxon>Ceratobasidiaceae</taxon>
        <taxon>Rhizoctonia</taxon>
    </lineage>
</organism>
<feature type="domain" description="tRNA ligase phosphodiesterase" evidence="2">
    <location>
        <begin position="624"/>
        <end position="851"/>
    </location>
</feature>
<comment type="caution">
    <text evidence="5">The sequence shown here is derived from an EMBL/GenBank/DDBJ whole genome shotgun (WGS) entry which is preliminary data.</text>
</comment>
<dbReference type="GO" id="GO:0003972">
    <property type="term" value="F:RNA ligase (ATP) activity"/>
    <property type="evidence" value="ECO:0007669"/>
    <property type="project" value="InterPro"/>
</dbReference>
<feature type="region of interest" description="Disordered" evidence="1">
    <location>
        <begin position="1"/>
        <end position="20"/>
    </location>
</feature>
<dbReference type="Pfam" id="PF09511">
    <property type="entry name" value="RNA_lig_T4_1"/>
    <property type="match status" value="1"/>
</dbReference>
<dbReference type="GO" id="GO:0005634">
    <property type="term" value="C:nucleus"/>
    <property type="evidence" value="ECO:0007669"/>
    <property type="project" value="TreeGrafter"/>
</dbReference>
<gene>
    <name evidence="5" type="ORF">RDB_LOCUS14048</name>
</gene>
<dbReference type="Gene3D" id="3.40.50.300">
    <property type="entry name" value="P-loop containing nucleotide triphosphate hydrolases"/>
    <property type="match status" value="1"/>
</dbReference>
<evidence type="ECO:0000259" key="2">
    <source>
        <dbReference type="Pfam" id="PF08302"/>
    </source>
</evidence>
<dbReference type="AlphaFoldDB" id="A0A8H2XDF4"/>
<proteinExistence type="predicted"/>
<dbReference type="EMBL" id="CAJMXA010000236">
    <property type="protein sequence ID" value="CAE6422371.1"/>
    <property type="molecule type" value="Genomic_DNA"/>
</dbReference>
<dbReference type="Pfam" id="PF08303">
    <property type="entry name" value="tRNA_lig_kinase"/>
    <property type="match status" value="1"/>
</dbReference>
<evidence type="ECO:0000313" key="6">
    <source>
        <dbReference type="Proteomes" id="UP000663853"/>
    </source>
</evidence>